<protein>
    <submittedName>
        <fullName evidence="1">Uncharacterized protein</fullName>
    </submittedName>
</protein>
<name>A0A0F9LJK8_9ZZZZ</name>
<proteinExistence type="predicted"/>
<comment type="caution">
    <text evidence="1">The sequence shown here is derived from an EMBL/GenBank/DDBJ whole genome shotgun (WGS) entry which is preliminary data.</text>
</comment>
<accession>A0A0F9LJK8</accession>
<dbReference type="AlphaFoldDB" id="A0A0F9LJK8"/>
<sequence length="51" mass="6267">MSPDCDYCERRDPNEYSIGELIHEISLWARDLKEHHITILEEITREWRETH</sequence>
<dbReference type="EMBL" id="LAZR01012288">
    <property type="protein sequence ID" value="KKM27615.1"/>
    <property type="molecule type" value="Genomic_DNA"/>
</dbReference>
<gene>
    <name evidence="1" type="ORF">LCGC14_1572980</name>
</gene>
<evidence type="ECO:0000313" key="1">
    <source>
        <dbReference type="EMBL" id="KKM27615.1"/>
    </source>
</evidence>
<organism evidence="1">
    <name type="scientific">marine sediment metagenome</name>
    <dbReference type="NCBI Taxonomy" id="412755"/>
    <lineage>
        <taxon>unclassified sequences</taxon>
        <taxon>metagenomes</taxon>
        <taxon>ecological metagenomes</taxon>
    </lineage>
</organism>
<reference evidence="1" key="1">
    <citation type="journal article" date="2015" name="Nature">
        <title>Complex archaea that bridge the gap between prokaryotes and eukaryotes.</title>
        <authorList>
            <person name="Spang A."/>
            <person name="Saw J.H."/>
            <person name="Jorgensen S.L."/>
            <person name="Zaremba-Niedzwiedzka K."/>
            <person name="Martijn J."/>
            <person name="Lind A.E."/>
            <person name="van Eijk R."/>
            <person name="Schleper C."/>
            <person name="Guy L."/>
            <person name="Ettema T.J."/>
        </authorList>
    </citation>
    <scope>NUCLEOTIDE SEQUENCE</scope>
</reference>